<dbReference type="KEGG" id="dti:Desti_0466"/>
<dbReference type="InterPro" id="IPR005532">
    <property type="entry name" value="SUMF_dom"/>
</dbReference>
<feature type="domain" description="Sulfatase-modifying factor enzyme-like" evidence="2">
    <location>
        <begin position="167"/>
        <end position="443"/>
    </location>
</feature>
<evidence type="ECO:0000313" key="4">
    <source>
        <dbReference type="Proteomes" id="UP000006055"/>
    </source>
</evidence>
<dbReference type="STRING" id="706587.Desti_0466"/>
<evidence type="ECO:0000256" key="1">
    <source>
        <dbReference type="SAM" id="MobiDB-lite"/>
    </source>
</evidence>
<dbReference type="RefSeq" id="WP_014808360.1">
    <property type="nucleotide sequence ID" value="NC_018025.1"/>
</dbReference>
<feature type="region of interest" description="Disordered" evidence="1">
    <location>
        <begin position="846"/>
        <end position="873"/>
    </location>
</feature>
<feature type="domain" description="Sulfatase-modifying factor enzyme-like" evidence="2">
    <location>
        <begin position="536"/>
        <end position="812"/>
    </location>
</feature>
<sequence length="984" mass="110461">MPIPGLSKMLVRTLVLFALLVFCTPMIVAGEPKPKADGSQDDTPVSPSKLYEAVSAYLDGYHKGTASSRKRNSGVQKRGTPTGPAEDTSHRDKFETEQRLAELRLQRHEWDFAALSLERALKNFVVSATADEKDQLQKLLQDTKRTSVNSAEQTTAPGEIINSLGMRMVAIRPGTFMMGSTPAEIRRIQNDWAVEESVIQSESPAHKVRITRPFLMGKYEVTVGQFKKFVSETGYRTVAEKQGWGWVYDDSKKHWTKKPGASWRTTGSQEWDDLPVTLVSHADAEAFCEWLSKREGRPYTLPTEAQWEYAARGGKQGDRFPWGNDYPDGRKLNVADRNARVPWADRTVDDGYGEIAPVGSYEPNGFWLYDMMGNVWEACSDYYDPKLYESRSSQSVFDPTGPATGKTKVVRGGNWAFDAGIARNAFRFGADRELCTDMSGFRVSALASAAELSQAKKTDENLLSNENFKLLLEKVKDMVAGGKRLEARRFVEDMTGYKNAKSNPDDPMFFVKNALTSLIDLASDKGTQSFKNSLNMNMVRIPAGSFVMGSSETDIAWAMTTLAQGQPISLENEFPFHKVRMSRPFYISATEVTVAQFKAFVDETGYVTDAEDEKGGQIFNSRTRRFEKKEGSSWKDPGWTITRDQPVVMISYNDAQAFVEWLAAKEKLPYKLPTEAQWEYAARGGLPMSVFPWGDQLPDGQRANYADKSTDYEWRDRTADDGHKFVSPVGSYEPNGYGLYDMAGNALEWVRDYYGEDYYRFSPEIDPEGPGHGEFRTMKGGEWTFGAVNLRCAFRGWARPESSFQNSGFRVAIELANPVRPFHFSSDFLTKEWVPGQDQRAAATAVAKEKERSKQPARITVTEKPKPSPEPGVKGLLVLNFSPKSDARKSGLSKGDVIIEYDGARDLTVDRFLAMTAITKRERTRPLLVFVRDGYEYSIRANPGFLGISVMDTVIRGPFKQPESRPEPSTEPDRDKKSKPADWT</sequence>
<dbReference type="Pfam" id="PF03781">
    <property type="entry name" value="FGE-sulfatase"/>
    <property type="match status" value="2"/>
</dbReference>
<dbReference type="eggNOG" id="COG0265">
    <property type="taxonomic scope" value="Bacteria"/>
</dbReference>
<evidence type="ECO:0000259" key="2">
    <source>
        <dbReference type="Pfam" id="PF03781"/>
    </source>
</evidence>
<name>I4C0W0_DESTA</name>
<dbReference type="InterPro" id="IPR042095">
    <property type="entry name" value="SUMF_sf"/>
</dbReference>
<dbReference type="eggNOG" id="COG1262">
    <property type="taxonomic scope" value="Bacteria"/>
</dbReference>
<accession>I4C0W0</accession>
<dbReference type="SUPFAM" id="SSF50156">
    <property type="entry name" value="PDZ domain-like"/>
    <property type="match status" value="1"/>
</dbReference>
<dbReference type="SUPFAM" id="SSF56436">
    <property type="entry name" value="C-type lectin-like"/>
    <property type="match status" value="2"/>
</dbReference>
<dbReference type="InterPro" id="IPR036034">
    <property type="entry name" value="PDZ_sf"/>
</dbReference>
<dbReference type="Proteomes" id="UP000006055">
    <property type="component" value="Chromosome"/>
</dbReference>
<dbReference type="Gene3D" id="3.90.1580.10">
    <property type="entry name" value="paralog of FGE (formylglycine-generating enzyme)"/>
    <property type="match status" value="2"/>
</dbReference>
<dbReference type="InterPro" id="IPR051043">
    <property type="entry name" value="Sulfatase_Mod_Factor_Kinase"/>
</dbReference>
<protein>
    <recommendedName>
        <fullName evidence="2">Sulfatase-modifying factor enzyme-like domain-containing protein</fullName>
    </recommendedName>
</protein>
<feature type="region of interest" description="Disordered" evidence="1">
    <location>
        <begin position="958"/>
        <end position="984"/>
    </location>
</feature>
<dbReference type="Gene3D" id="2.30.42.60">
    <property type="match status" value="1"/>
</dbReference>
<keyword evidence="4" id="KW-1185">Reference proteome</keyword>
<dbReference type="GO" id="GO:0120147">
    <property type="term" value="F:formylglycine-generating oxidase activity"/>
    <property type="evidence" value="ECO:0007669"/>
    <property type="project" value="TreeGrafter"/>
</dbReference>
<dbReference type="PATRIC" id="fig|706587.4.peg.532"/>
<dbReference type="PANTHER" id="PTHR23150">
    <property type="entry name" value="SULFATASE MODIFYING FACTOR 1, 2"/>
    <property type="match status" value="1"/>
</dbReference>
<evidence type="ECO:0000313" key="3">
    <source>
        <dbReference type="EMBL" id="AFM23201.1"/>
    </source>
</evidence>
<organism evidence="3 4">
    <name type="scientific">Desulfomonile tiedjei (strain ATCC 49306 / DSM 6799 / DCB-1)</name>
    <dbReference type="NCBI Taxonomy" id="706587"/>
    <lineage>
        <taxon>Bacteria</taxon>
        <taxon>Pseudomonadati</taxon>
        <taxon>Thermodesulfobacteriota</taxon>
        <taxon>Desulfomonilia</taxon>
        <taxon>Desulfomonilales</taxon>
        <taxon>Desulfomonilaceae</taxon>
        <taxon>Desulfomonile</taxon>
    </lineage>
</organism>
<dbReference type="HOGENOM" id="CLU_302820_0_0_7"/>
<feature type="region of interest" description="Disordered" evidence="1">
    <location>
        <begin position="63"/>
        <end position="94"/>
    </location>
</feature>
<feature type="compositionally biased region" description="Basic and acidic residues" evidence="1">
    <location>
        <begin position="962"/>
        <end position="984"/>
    </location>
</feature>
<dbReference type="OrthoDB" id="9768004at2"/>
<gene>
    <name evidence="3" type="ordered locus">Desti_0466</name>
</gene>
<dbReference type="AlphaFoldDB" id="I4C0W0"/>
<reference evidence="4" key="1">
    <citation type="submission" date="2012-06" db="EMBL/GenBank/DDBJ databases">
        <title>Complete sequence of chromosome of Desulfomonile tiedjei DSM 6799.</title>
        <authorList>
            <person name="Lucas S."/>
            <person name="Copeland A."/>
            <person name="Lapidus A."/>
            <person name="Glavina del Rio T."/>
            <person name="Dalin E."/>
            <person name="Tice H."/>
            <person name="Bruce D."/>
            <person name="Goodwin L."/>
            <person name="Pitluck S."/>
            <person name="Peters L."/>
            <person name="Ovchinnikova G."/>
            <person name="Zeytun A."/>
            <person name="Lu M."/>
            <person name="Kyrpides N."/>
            <person name="Mavromatis K."/>
            <person name="Ivanova N."/>
            <person name="Brettin T."/>
            <person name="Detter J.C."/>
            <person name="Han C."/>
            <person name="Larimer F."/>
            <person name="Land M."/>
            <person name="Hauser L."/>
            <person name="Markowitz V."/>
            <person name="Cheng J.-F."/>
            <person name="Hugenholtz P."/>
            <person name="Woyke T."/>
            <person name="Wu D."/>
            <person name="Spring S."/>
            <person name="Schroeder M."/>
            <person name="Brambilla E."/>
            <person name="Klenk H.-P."/>
            <person name="Eisen J.A."/>
        </authorList>
    </citation>
    <scope>NUCLEOTIDE SEQUENCE [LARGE SCALE GENOMIC DNA]</scope>
    <source>
        <strain evidence="4">ATCC 49306 / DSM 6799 / DCB-1</strain>
    </source>
</reference>
<dbReference type="EMBL" id="CP003360">
    <property type="protein sequence ID" value="AFM23201.1"/>
    <property type="molecule type" value="Genomic_DNA"/>
</dbReference>
<dbReference type="InterPro" id="IPR016187">
    <property type="entry name" value="CTDL_fold"/>
</dbReference>
<dbReference type="PANTHER" id="PTHR23150:SF19">
    <property type="entry name" value="FORMYLGLYCINE-GENERATING ENZYME"/>
    <property type="match status" value="1"/>
</dbReference>
<proteinExistence type="predicted"/>